<dbReference type="Proteomes" id="UP000430146">
    <property type="component" value="Unassembled WGS sequence"/>
</dbReference>
<protein>
    <submittedName>
        <fullName evidence="1">Nucleoid-associated protein EspR</fullName>
    </submittedName>
</protein>
<reference evidence="1 2" key="1">
    <citation type="submission" date="2019-11" db="EMBL/GenBank/DDBJ databases">
        <authorList>
            <person name="Holert J."/>
        </authorList>
    </citation>
    <scope>NUCLEOTIDE SEQUENCE [LARGE SCALE GENOMIC DNA]</scope>
    <source>
        <strain evidence="1">BC8_1</strain>
    </source>
</reference>
<dbReference type="EMBL" id="CACSIP010000007">
    <property type="protein sequence ID" value="CAA0100487.1"/>
    <property type="molecule type" value="Genomic_DNA"/>
</dbReference>
<sequence length="139" mass="14788">MPRDPELARRINLLFDVMHRRGETPLSTAAAAAAMTAHAGAGVTMAALEELRLGNSAAASRAELDVIAEFFGVPVCYLTNTRVRTGIDAQLHLVKVMRDAGDLRPVHGSTLPALADTEGDRPAYIGELLDRSSGSLAHE</sequence>
<evidence type="ECO:0000313" key="1">
    <source>
        <dbReference type="EMBL" id="CAA0100487.1"/>
    </source>
</evidence>
<organism evidence="1 2">
    <name type="scientific">Mycolicibacterium vanbaalenii</name>
    <name type="common">Mycobacterium vanbaalenii</name>
    <dbReference type="NCBI Taxonomy" id="110539"/>
    <lineage>
        <taxon>Bacteria</taxon>
        <taxon>Bacillati</taxon>
        <taxon>Actinomycetota</taxon>
        <taxon>Actinomycetes</taxon>
        <taxon>Mycobacteriales</taxon>
        <taxon>Mycobacteriaceae</taxon>
        <taxon>Mycolicibacterium</taxon>
    </lineage>
</organism>
<dbReference type="OrthoDB" id="2679623at2"/>
<accession>A0A5S9P9X6</accession>
<dbReference type="AlphaFoldDB" id="A0A5S9P9X6"/>
<name>A0A5S9P9X6_MYCVN</name>
<dbReference type="InterPro" id="IPR010982">
    <property type="entry name" value="Lambda_DNA-bd_dom_sf"/>
</dbReference>
<gene>
    <name evidence="1" type="primary">espR_2</name>
    <name evidence="1" type="ORF">AELLOGFF_03299</name>
</gene>
<dbReference type="RefSeq" id="WP_112558123.1">
    <property type="nucleotide sequence ID" value="NZ_CACSIP010000007.1"/>
</dbReference>
<proteinExistence type="predicted"/>
<dbReference type="Gene3D" id="1.10.260.40">
    <property type="entry name" value="lambda repressor-like DNA-binding domains"/>
    <property type="match status" value="1"/>
</dbReference>
<keyword evidence="2" id="KW-1185">Reference proteome</keyword>
<evidence type="ECO:0000313" key="2">
    <source>
        <dbReference type="Proteomes" id="UP000430146"/>
    </source>
</evidence>
<dbReference type="GO" id="GO:0003677">
    <property type="term" value="F:DNA binding"/>
    <property type="evidence" value="ECO:0007669"/>
    <property type="project" value="InterPro"/>
</dbReference>